<name>A0AAV4CY38_9GAST</name>
<keyword evidence="2" id="KW-1185">Reference proteome</keyword>
<comment type="caution">
    <text evidence="1">The sequence shown here is derived from an EMBL/GenBank/DDBJ whole genome shotgun (WGS) entry which is preliminary data.</text>
</comment>
<sequence>MCFTDVQRTHYDKGLFQQSTGMITGWTKVDVSRLNNLLWSRQIVNSLKLLRDSFDRLRYETAQRLHLTQWELTSFIEGDTGIFESSFSSLNLASCSF</sequence>
<dbReference type="Proteomes" id="UP000735302">
    <property type="component" value="Unassembled WGS sequence"/>
</dbReference>
<dbReference type="AlphaFoldDB" id="A0AAV4CY38"/>
<dbReference type="EMBL" id="BLXT01007155">
    <property type="protein sequence ID" value="GFO36849.1"/>
    <property type="molecule type" value="Genomic_DNA"/>
</dbReference>
<proteinExistence type="predicted"/>
<evidence type="ECO:0000313" key="1">
    <source>
        <dbReference type="EMBL" id="GFO36849.1"/>
    </source>
</evidence>
<gene>
    <name evidence="1" type="ORF">PoB_006335400</name>
</gene>
<organism evidence="1 2">
    <name type="scientific">Plakobranchus ocellatus</name>
    <dbReference type="NCBI Taxonomy" id="259542"/>
    <lineage>
        <taxon>Eukaryota</taxon>
        <taxon>Metazoa</taxon>
        <taxon>Spiralia</taxon>
        <taxon>Lophotrochozoa</taxon>
        <taxon>Mollusca</taxon>
        <taxon>Gastropoda</taxon>
        <taxon>Heterobranchia</taxon>
        <taxon>Euthyneura</taxon>
        <taxon>Panpulmonata</taxon>
        <taxon>Sacoglossa</taxon>
        <taxon>Placobranchoidea</taxon>
        <taxon>Plakobranchidae</taxon>
        <taxon>Plakobranchus</taxon>
    </lineage>
</organism>
<protein>
    <submittedName>
        <fullName evidence="1">Uncharacterized protein</fullName>
    </submittedName>
</protein>
<reference evidence="1 2" key="1">
    <citation type="journal article" date="2021" name="Elife">
        <title>Chloroplast acquisition without the gene transfer in kleptoplastic sea slugs, Plakobranchus ocellatus.</title>
        <authorList>
            <person name="Maeda T."/>
            <person name="Takahashi S."/>
            <person name="Yoshida T."/>
            <person name="Shimamura S."/>
            <person name="Takaki Y."/>
            <person name="Nagai Y."/>
            <person name="Toyoda A."/>
            <person name="Suzuki Y."/>
            <person name="Arimoto A."/>
            <person name="Ishii H."/>
            <person name="Satoh N."/>
            <person name="Nishiyama T."/>
            <person name="Hasebe M."/>
            <person name="Maruyama T."/>
            <person name="Minagawa J."/>
            <person name="Obokata J."/>
            <person name="Shigenobu S."/>
        </authorList>
    </citation>
    <scope>NUCLEOTIDE SEQUENCE [LARGE SCALE GENOMIC DNA]</scope>
</reference>
<evidence type="ECO:0000313" key="2">
    <source>
        <dbReference type="Proteomes" id="UP000735302"/>
    </source>
</evidence>
<accession>A0AAV4CY38</accession>